<dbReference type="SMART" id="SM00034">
    <property type="entry name" value="CLECT"/>
    <property type="match status" value="1"/>
</dbReference>
<evidence type="ECO:0000259" key="2">
    <source>
        <dbReference type="PROSITE" id="PS50835"/>
    </source>
</evidence>
<reference evidence="4" key="1">
    <citation type="submission" date="2022-11" db="UniProtKB">
        <authorList>
            <consortium name="WormBaseParasite"/>
        </authorList>
    </citation>
    <scope>IDENTIFICATION</scope>
</reference>
<dbReference type="InterPro" id="IPR001304">
    <property type="entry name" value="C-type_lectin-like"/>
</dbReference>
<feature type="domain" description="C-type lectin" evidence="1">
    <location>
        <begin position="92"/>
        <end position="205"/>
    </location>
</feature>
<protein>
    <submittedName>
        <fullName evidence="4">C-type lectin domain-containing protein</fullName>
    </submittedName>
</protein>
<dbReference type="PROSITE" id="PS50041">
    <property type="entry name" value="C_TYPE_LECTIN_2"/>
    <property type="match status" value="1"/>
</dbReference>
<organism evidence="3 4">
    <name type="scientific">Acrobeloides nanus</name>
    <dbReference type="NCBI Taxonomy" id="290746"/>
    <lineage>
        <taxon>Eukaryota</taxon>
        <taxon>Metazoa</taxon>
        <taxon>Ecdysozoa</taxon>
        <taxon>Nematoda</taxon>
        <taxon>Chromadorea</taxon>
        <taxon>Rhabditida</taxon>
        <taxon>Tylenchina</taxon>
        <taxon>Cephalobomorpha</taxon>
        <taxon>Cephaloboidea</taxon>
        <taxon>Cephalobidae</taxon>
        <taxon>Acrobeloides</taxon>
    </lineage>
</organism>
<dbReference type="Proteomes" id="UP000887540">
    <property type="component" value="Unplaced"/>
</dbReference>
<proteinExistence type="predicted"/>
<sequence length="208" mass="23103">MRVCNNGNYCMRAYGKINGQDSWFSGCVKYESVSNLCANFPGCAQTKSNNALYPTDYTTCCCNKDLCNDASLQTCSCPAGNWYQSTITGSCKCYNFIQTPKDWQSSNNDCRQQNPKATLGSIDSAFENNEILNVLKNQTSCSQVFIGLKQSSNSWSWINNDTSTYQNWRSGYPSSNSNNIYSQLNTADGKWTNIDGTAQGCYVCEIKA</sequence>
<dbReference type="InterPro" id="IPR016187">
    <property type="entry name" value="CTDL_fold"/>
</dbReference>
<evidence type="ECO:0000313" key="3">
    <source>
        <dbReference type="Proteomes" id="UP000887540"/>
    </source>
</evidence>
<dbReference type="AlphaFoldDB" id="A0A914EJ27"/>
<name>A0A914EJ27_9BILA</name>
<feature type="domain" description="Ig-like" evidence="2">
    <location>
        <begin position="115"/>
        <end position="208"/>
    </location>
</feature>
<dbReference type="CDD" id="cd00037">
    <property type="entry name" value="CLECT"/>
    <property type="match status" value="1"/>
</dbReference>
<dbReference type="Gene3D" id="3.10.100.10">
    <property type="entry name" value="Mannose-Binding Protein A, subunit A"/>
    <property type="match status" value="1"/>
</dbReference>
<dbReference type="InterPro" id="IPR007110">
    <property type="entry name" value="Ig-like_dom"/>
</dbReference>
<dbReference type="WBParaSite" id="ACRNAN_scaffold8685.g13816.t1">
    <property type="protein sequence ID" value="ACRNAN_scaffold8685.g13816.t1"/>
    <property type="gene ID" value="ACRNAN_scaffold8685.g13816"/>
</dbReference>
<dbReference type="PROSITE" id="PS50835">
    <property type="entry name" value="IG_LIKE"/>
    <property type="match status" value="1"/>
</dbReference>
<keyword evidence="3" id="KW-1185">Reference proteome</keyword>
<dbReference type="Pfam" id="PF00059">
    <property type="entry name" value="Lectin_C"/>
    <property type="match status" value="1"/>
</dbReference>
<accession>A0A914EJ27</accession>
<dbReference type="InterPro" id="IPR016186">
    <property type="entry name" value="C-type_lectin-like/link_sf"/>
</dbReference>
<dbReference type="SUPFAM" id="SSF56436">
    <property type="entry name" value="C-type lectin-like"/>
    <property type="match status" value="1"/>
</dbReference>
<evidence type="ECO:0000313" key="4">
    <source>
        <dbReference type="WBParaSite" id="ACRNAN_scaffold8685.g13816.t1"/>
    </source>
</evidence>
<evidence type="ECO:0000259" key="1">
    <source>
        <dbReference type="PROSITE" id="PS50041"/>
    </source>
</evidence>